<dbReference type="PANTHER" id="PTHR37984">
    <property type="entry name" value="PROTEIN CBG26694"/>
    <property type="match status" value="1"/>
</dbReference>
<dbReference type="PANTHER" id="PTHR37984:SF5">
    <property type="entry name" value="PROTEIN NYNRIN-LIKE"/>
    <property type="match status" value="1"/>
</dbReference>
<dbReference type="Gene3D" id="3.10.20.370">
    <property type="match status" value="1"/>
</dbReference>
<gene>
    <name evidence="4" type="ORF">CYCCA115_LOCUS20616</name>
</gene>
<reference evidence="4" key="1">
    <citation type="submission" date="2023-08" db="EMBL/GenBank/DDBJ databases">
        <authorList>
            <person name="Audoor S."/>
            <person name="Bilcke G."/>
        </authorList>
    </citation>
    <scope>NUCLEOTIDE SEQUENCE</scope>
</reference>
<dbReference type="Pfam" id="PF17919">
    <property type="entry name" value="RT_RNaseH_2"/>
    <property type="match status" value="1"/>
</dbReference>
<protein>
    <recommendedName>
        <fullName evidence="6">Reverse transcriptase/retrotransposon-derived protein RNase H-like domain-containing protein</fullName>
    </recommendedName>
</protein>
<organism evidence="4 5">
    <name type="scientific">Cylindrotheca closterium</name>
    <dbReference type="NCBI Taxonomy" id="2856"/>
    <lineage>
        <taxon>Eukaryota</taxon>
        <taxon>Sar</taxon>
        <taxon>Stramenopiles</taxon>
        <taxon>Ochrophyta</taxon>
        <taxon>Bacillariophyta</taxon>
        <taxon>Bacillariophyceae</taxon>
        <taxon>Bacillariophycidae</taxon>
        <taxon>Bacillariales</taxon>
        <taxon>Bacillariaceae</taxon>
        <taxon>Cylindrotheca</taxon>
    </lineage>
</organism>
<evidence type="ECO:0000256" key="1">
    <source>
        <dbReference type="ARBA" id="ARBA00023268"/>
    </source>
</evidence>
<keyword evidence="1" id="KW-0511">Multifunctional enzyme</keyword>
<dbReference type="Gene3D" id="3.30.70.270">
    <property type="match status" value="1"/>
</dbReference>
<feature type="domain" description="Reverse transcriptase" evidence="2">
    <location>
        <begin position="15"/>
        <end position="87"/>
    </location>
</feature>
<comment type="caution">
    <text evidence="4">The sequence shown here is derived from an EMBL/GenBank/DDBJ whole genome shotgun (WGS) entry which is preliminary data.</text>
</comment>
<dbReference type="Proteomes" id="UP001295423">
    <property type="component" value="Unassembled WGS sequence"/>
</dbReference>
<evidence type="ECO:0000313" key="5">
    <source>
        <dbReference type="Proteomes" id="UP001295423"/>
    </source>
</evidence>
<feature type="domain" description="Reverse transcriptase/retrotransposon-derived protein RNase H-like" evidence="3">
    <location>
        <begin position="90"/>
        <end position="181"/>
    </location>
</feature>
<proteinExistence type="predicted"/>
<dbReference type="InterPro" id="IPR000477">
    <property type="entry name" value="RT_dom"/>
</dbReference>
<dbReference type="InterPro" id="IPR043502">
    <property type="entry name" value="DNA/RNA_pol_sf"/>
</dbReference>
<keyword evidence="5" id="KW-1185">Reference proteome</keyword>
<dbReference type="CDD" id="cd09274">
    <property type="entry name" value="RNase_HI_RT_Ty3"/>
    <property type="match status" value="1"/>
</dbReference>
<dbReference type="Pfam" id="PF00078">
    <property type="entry name" value="RVT_1"/>
    <property type="match status" value="1"/>
</dbReference>
<dbReference type="SUPFAM" id="SSF56672">
    <property type="entry name" value="DNA/RNA polymerases"/>
    <property type="match status" value="1"/>
</dbReference>
<evidence type="ECO:0000313" key="4">
    <source>
        <dbReference type="EMBL" id="CAJ1964406.1"/>
    </source>
</evidence>
<dbReference type="GO" id="GO:0003824">
    <property type="term" value="F:catalytic activity"/>
    <property type="evidence" value="ECO:0007669"/>
    <property type="project" value="UniProtKB-KW"/>
</dbReference>
<dbReference type="AlphaFoldDB" id="A0AAD2G645"/>
<dbReference type="EMBL" id="CAKOGP040002181">
    <property type="protein sequence ID" value="CAJ1964406.1"/>
    <property type="molecule type" value="Genomic_DNA"/>
</dbReference>
<evidence type="ECO:0008006" key="6">
    <source>
        <dbReference type="Google" id="ProtNLM"/>
    </source>
</evidence>
<sequence length="457" mass="52834">MMYYSFELDDESKELCTIVTQYGKYQYQRMAMGLKPAPDVAQYYIEKTLHGLKEQGVEVYIDDVGLFSNSYEEHMQLIKTVVERLQSFVWTNECNTAFKTMKSLMVSDILMRYPDHNKPFELYTDASDYQMGAVIMQDKKPVAYWSRKLNDAQKNYSVMEKELLAIVHCLKEFRSMLYGKDNVLADCFLRLPRIEKPSEGKSSLSKGKLIAFDKLKVKMDPEDEMYSFEEDVLLPPPSEAEFNRTFKCSFSCCRDGDHGHDAIENDEMLESFLNHPPLEVMPNPITMANIRQHQLQDVALIQKSQNAATWAQYPIMQIDNRNVICYRADLNKPNEWRIHLPETLVAPGTREELVFLASFARVEYLVEIELSEIVFCSRSEKRKDRMLKRSKNPDVTVVFALCHIVGSILPDTPKSTPRGDYILIVRCAEGEEVITASCFQSIEWYVGKNRLASKLKL</sequence>
<accession>A0AAD2G645</accession>
<dbReference type="InterPro" id="IPR050951">
    <property type="entry name" value="Retrovirus_Pol_polyprotein"/>
</dbReference>
<dbReference type="InterPro" id="IPR041577">
    <property type="entry name" value="RT_RNaseH_2"/>
</dbReference>
<dbReference type="FunFam" id="3.10.20.370:FF:000001">
    <property type="entry name" value="Retrovirus-related Pol polyprotein from transposon 17.6-like protein"/>
    <property type="match status" value="1"/>
</dbReference>
<name>A0AAD2G645_9STRA</name>
<evidence type="ECO:0000259" key="2">
    <source>
        <dbReference type="Pfam" id="PF00078"/>
    </source>
</evidence>
<evidence type="ECO:0000259" key="3">
    <source>
        <dbReference type="Pfam" id="PF17919"/>
    </source>
</evidence>
<dbReference type="InterPro" id="IPR043128">
    <property type="entry name" value="Rev_trsase/Diguanyl_cyclase"/>
</dbReference>